<proteinExistence type="predicted"/>
<evidence type="ECO:0000313" key="2">
    <source>
        <dbReference type="Proteomes" id="UP000823612"/>
    </source>
</evidence>
<sequence length="162" mass="18918">MILYHGSNCEIREVDLSVSKVGKDFGCGFYLSFDKNQAQEMAEKKTEQLGEGRPVLNVYEFDEKCLEDTLLKVLRFDSYSRDWAEFVLQNRRNRTRKQMHPYDIVIGPIANDAVGFQIRRYVSGLIDLEKFLTELKYMGGITMQYFFGTEKALQYLKKIDVL</sequence>
<name>A0A9D9DUY4_9BACT</name>
<dbReference type="Proteomes" id="UP000823612">
    <property type="component" value="Unassembled WGS sequence"/>
</dbReference>
<dbReference type="Pfam" id="PF13151">
    <property type="entry name" value="DUF3990"/>
    <property type="match status" value="1"/>
</dbReference>
<reference evidence="1" key="1">
    <citation type="submission" date="2020-10" db="EMBL/GenBank/DDBJ databases">
        <authorList>
            <person name="Gilroy R."/>
        </authorList>
    </citation>
    <scope>NUCLEOTIDE SEQUENCE</scope>
    <source>
        <strain evidence="1">2889</strain>
    </source>
</reference>
<dbReference type="InterPro" id="IPR025051">
    <property type="entry name" value="DUF3990"/>
</dbReference>
<dbReference type="EMBL" id="JADIMZ010000161">
    <property type="protein sequence ID" value="MBO8433647.1"/>
    <property type="molecule type" value="Genomic_DNA"/>
</dbReference>
<reference evidence="1" key="2">
    <citation type="journal article" date="2021" name="PeerJ">
        <title>Extensive microbial diversity within the chicken gut microbiome revealed by metagenomics and culture.</title>
        <authorList>
            <person name="Gilroy R."/>
            <person name="Ravi A."/>
            <person name="Getino M."/>
            <person name="Pursley I."/>
            <person name="Horton D.L."/>
            <person name="Alikhan N.F."/>
            <person name="Baker D."/>
            <person name="Gharbi K."/>
            <person name="Hall N."/>
            <person name="Watson M."/>
            <person name="Adriaenssens E.M."/>
            <person name="Foster-Nyarko E."/>
            <person name="Jarju S."/>
            <person name="Secka A."/>
            <person name="Antonio M."/>
            <person name="Oren A."/>
            <person name="Chaudhuri R.R."/>
            <person name="La Ragione R."/>
            <person name="Hildebrand F."/>
            <person name="Pallen M.J."/>
        </authorList>
    </citation>
    <scope>NUCLEOTIDE SEQUENCE</scope>
    <source>
        <strain evidence="1">2889</strain>
    </source>
</reference>
<dbReference type="AlphaFoldDB" id="A0A9D9DUY4"/>
<accession>A0A9D9DUY4</accession>
<organism evidence="1 2">
    <name type="scientific">Candidatus Pullibacteroides excrementavium</name>
    <dbReference type="NCBI Taxonomy" id="2840905"/>
    <lineage>
        <taxon>Bacteria</taxon>
        <taxon>Pseudomonadati</taxon>
        <taxon>Bacteroidota</taxon>
        <taxon>Bacteroidia</taxon>
        <taxon>Bacteroidales</taxon>
        <taxon>Candidatus Pullibacteroides</taxon>
    </lineage>
</organism>
<gene>
    <name evidence="1" type="ORF">IAB08_10215</name>
</gene>
<comment type="caution">
    <text evidence="1">The sequence shown here is derived from an EMBL/GenBank/DDBJ whole genome shotgun (WGS) entry which is preliminary data.</text>
</comment>
<evidence type="ECO:0000313" key="1">
    <source>
        <dbReference type="EMBL" id="MBO8433647.1"/>
    </source>
</evidence>
<protein>
    <submittedName>
        <fullName evidence="1">DUF3990 domain-containing protein</fullName>
    </submittedName>
</protein>